<accession>A0A3M0IFB5</accession>
<sequence>MAAGRRALVGRVAAVRDEQDCPPGHNAHCSERRTSVINAFFDLAGVVITVRSTIRRAWTTYRWDDRPARRPWPHAYLREP</sequence>
<gene>
    <name evidence="1" type="ORF">CTZ28_03275</name>
</gene>
<evidence type="ECO:0000313" key="1">
    <source>
        <dbReference type="EMBL" id="RMB86978.1"/>
    </source>
</evidence>
<name>A0A3M0IFB5_9ACTN</name>
<comment type="caution">
    <text evidence="1">The sequence shown here is derived from an EMBL/GenBank/DDBJ whole genome shotgun (WGS) entry which is preliminary data.</text>
</comment>
<keyword evidence="2" id="KW-1185">Reference proteome</keyword>
<reference evidence="1 2" key="1">
    <citation type="submission" date="2017-11" db="EMBL/GenBank/DDBJ databases">
        <title>Draft genome of actinobacteria isolated from guarana (Paullinia cupana (Mart.) Ducke.</title>
        <authorList>
            <person name="Siqueira K.A."/>
            <person name="Liotti R.G."/>
            <person name="Mendes T.A.O."/>
            <person name="Soares M.A."/>
        </authorList>
    </citation>
    <scope>NUCLEOTIDE SEQUENCE [LARGE SCALE GENOMIC DNA]</scope>
    <source>
        <strain evidence="1 2">193</strain>
    </source>
</reference>
<proteinExistence type="predicted"/>
<organism evidence="1 2">
    <name type="scientific">Streptomyces shenzhenensis</name>
    <dbReference type="NCBI Taxonomy" id="943815"/>
    <lineage>
        <taxon>Bacteria</taxon>
        <taxon>Bacillati</taxon>
        <taxon>Actinomycetota</taxon>
        <taxon>Actinomycetes</taxon>
        <taxon>Kitasatosporales</taxon>
        <taxon>Streptomycetaceae</taxon>
        <taxon>Streptomyces</taxon>
    </lineage>
</organism>
<dbReference type="AlphaFoldDB" id="A0A3M0IFB5"/>
<dbReference type="Proteomes" id="UP000270471">
    <property type="component" value="Unassembled WGS sequence"/>
</dbReference>
<protein>
    <submittedName>
        <fullName evidence="1">Uncharacterized protein</fullName>
    </submittedName>
</protein>
<dbReference type="RefSeq" id="WP_121887686.1">
    <property type="nucleotide sequence ID" value="NZ_JBEYXU010000001.1"/>
</dbReference>
<dbReference type="EMBL" id="PENI01000002">
    <property type="protein sequence ID" value="RMB86978.1"/>
    <property type="molecule type" value="Genomic_DNA"/>
</dbReference>
<evidence type="ECO:0000313" key="2">
    <source>
        <dbReference type="Proteomes" id="UP000270471"/>
    </source>
</evidence>